<dbReference type="EC" id="3.4.22.70" evidence="3"/>
<dbReference type="CDD" id="cd06166">
    <property type="entry name" value="Sortase_D_2"/>
    <property type="match status" value="1"/>
</dbReference>
<dbReference type="Proteomes" id="UP001314903">
    <property type="component" value="Unassembled WGS sequence"/>
</dbReference>
<keyword evidence="2" id="KW-1133">Transmembrane helix</keyword>
<gene>
    <name evidence="3" type="ORF">J2Z35_000486</name>
</gene>
<organism evidence="3 4">
    <name type="scientific">Acetoanaerobium pronyense</name>
    <dbReference type="NCBI Taxonomy" id="1482736"/>
    <lineage>
        <taxon>Bacteria</taxon>
        <taxon>Bacillati</taxon>
        <taxon>Bacillota</taxon>
        <taxon>Clostridia</taxon>
        <taxon>Peptostreptococcales</taxon>
        <taxon>Filifactoraceae</taxon>
        <taxon>Acetoanaerobium</taxon>
    </lineage>
</organism>
<dbReference type="InterPro" id="IPR042000">
    <property type="entry name" value="Sortase_D_2"/>
</dbReference>
<evidence type="ECO:0000313" key="4">
    <source>
        <dbReference type="Proteomes" id="UP001314903"/>
    </source>
</evidence>
<accession>A0ABS4KG00</accession>
<proteinExistence type="predicted"/>
<dbReference type="Gene3D" id="2.40.260.10">
    <property type="entry name" value="Sortase"/>
    <property type="match status" value="1"/>
</dbReference>
<feature type="transmembrane region" description="Helical" evidence="2">
    <location>
        <begin position="6"/>
        <end position="26"/>
    </location>
</feature>
<dbReference type="EMBL" id="JAGGLI010000003">
    <property type="protein sequence ID" value="MBP2026697.1"/>
    <property type="molecule type" value="Genomic_DNA"/>
</dbReference>
<dbReference type="InterPro" id="IPR005754">
    <property type="entry name" value="Sortase"/>
</dbReference>
<keyword evidence="1 3" id="KW-0378">Hydrolase</keyword>
<keyword evidence="2" id="KW-0472">Membrane</keyword>
<evidence type="ECO:0000313" key="3">
    <source>
        <dbReference type="EMBL" id="MBP2026697.1"/>
    </source>
</evidence>
<evidence type="ECO:0000256" key="1">
    <source>
        <dbReference type="ARBA" id="ARBA00022801"/>
    </source>
</evidence>
<dbReference type="GO" id="GO:0016787">
    <property type="term" value="F:hydrolase activity"/>
    <property type="evidence" value="ECO:0007669"/>
    <property type="project" value="UniProtKB-KW"/>
</dbReference>
<keyword evidence="4" id="KW-1185">Reference proteome</keyword>
<dbReference type="NCBIfam" id="TIGR01076">
    <property type="entry name" value="sortase_fam"/>
    <property type="match status" value="1"/>
</dbReference>
<protein>
    <submittedName>
        <fullName evidence="3">Sortase A</fullName>
        <ecNumber evidence="3">3.4.22.70</ecNumber>
    </submittedName>
</protein>
<sequence>MRKALSNGLIALGIAIIIFPVIGNLYNDYKQKQMMGQFEEMLVEAFNDTNSDLERLQQLELDDELEDIYAQMAESRVADEDELLELNSNNNKPIDIGSVIGIINIPKIEVNLPIISGTSENELSRGIGHMNGTPLPGQIGNSALAGHRSHTFSRFFNRLEEIDLKDEIYIKTKEGIKTYEVYEIKIVKPTDLSVLKPLEGESTITLITCHPLYSNKQRLIVHGKLIS</sequence>
<reference evidence="3 4" key="1">
    <citation type="submission" date="2021-03" db="EMBL/GenBank/DDBJ databases">
        <title>Genomic Encyclopedia of Type Strains, Phase IV (KMG-IV): sequencing the most valuable type-strain genomes for metagenomic binning, comparative biology and taxonomic classification.</title>
        <authorList>
            <person name="Goeker M."/>
        </authorList>
    </citation>
    <scope>NUCLEOTIDE SEQUENCE [LARGE SCALE GENOMIC DNA]</scope>
    <source>
        <strain evidence="3 4">DSM 27512</strain>
    </source>
</reference>
<dbReference type="Pfam" id="PF04203">
    <property type="entry name" value="Sortase"/>
    <property type="match status" value="1"/>
</dbReference>
<keyword evidence="2" id="KW-0812">Transmembrane</keyword>
<evidence type="ECO:0000256" key="2">
    <source>
        <dbReference type="SAM" id="Phobius"/>
    </source>
</evidence>
<dbReference type="RefSeq" id="WP_209658990.1">
    <property type="nucleotide sequence ID" value="NZ_JAGGLI010000003.1"/>
</dbReference>
<dbReference type="SUPFAM" id="SSF63817">
    <property type="entry name" value="Sortase"/>
    <property type="match status" value="1"/>
</dbReference>
<comment type="caution">
    <text evidence="3">The sequence shown here is derived from an EMBL/GenBank/DDBJ whole genome shotgun (WGS) entry which is preliminary data.</text>
</comment>
<dbReference type="InterPro" id="IPR023365">
    <property type="entry name" value="Sortase_dom-sf"/>
</dbReference>
<name>A0ABS4KG00_9FIRM</name>